<comment type="caution">
    <text evidence="1">The sequence shown here is derived from an EMBL/GenBank/DDBJ whole genome shotgun (WGS) entry which is preliminary data.</text>
</comment>
<gene>
    <name evidence="1" type="ORF">AFUS01_LOCUS13665</name>
</gene>
<protein>
    <submittedName>
        <fullName evidence="1">Uncharacterized protein</fullName>
    </submittedName>
</protein>
<name>A0A8J2JRA1_9HEXA</name>
<evidence type="ECO:0000313" key="2">
    <source>
        <dbReference type="Proteomes" id="UP000708208"/>
    </source>
</evidence>
<evidence type="ECO:0000313" key="1">
    <source>
        <dbReference type="EMBL" id="CAG7724661.1"/>
    </source>
</evidence>
<dbReference type="AlphaFoldDB" id="A0A8J2JRA1"/>
<organism evidence="1 2">
    <name type="scientific">Allacma fusca</name>
    <dbReference type="NCBI Taxonomy" id="39272"/>
    <lineage>
        <taxon>Eukaryota</taxon>
        <taxon>Metazoa</taxon>
        <taxon>Ecdysozoa</taxon>
        <taxon>Arthropoda</taxon>
        <taxon>Hexapoda</taxon>
        <taxon>Collembola</taxon>
        <taxon>Symphypleona</taxon>
        <taxon>Sminthuridae</taxon>
        <taxon>Allacma</taxon>
    </lineage>
</organism>
<dbReference type="EMBL" id="CAJVCH010112304">
    <property type="protein sequence ID" value="CAG7724661.1"/>
    <property type="molecule type" value="Genomic_DNA"/>
</dbReference>
<accession>A0A8J2JRA1</accession>
<proteinExistence type="predicted"/>
<keyword evidence="2" id="KW-1185">Reference proteome</keyword>
<reference evidence="1" key="1">
    <citation type="submission" date="2021-06" db="EMBL/GenBank/DDBJ databases">
        <authorList>
            <person name="Hodson N. C."/>
            <person name="Mongue J. A."/>
            <person name="Jaron S. K."/>
        </authorList>
    </citation>
    <scope>NUCLEOTIDE SEQUENCE</scope>
</reference>
<dbReference type="Proteomes" id="UP000708208">
    <property type="component" value="Unassembled WGS sequence"/>
</dbReference>
<sequence length="142" mass="16276">MKSILLYIRGQLQTTAEPKSNGLGESLGDPIVSDLSDRTIKLEKSNKRIVRILNQIGHDQQNFESRTKDHEKMLSMQVSYTYVYQKYIFEYVLDSGKEYNLKIAIGDLQSKDLGGTNLTKFRRHRGYTHILSNSEQVCTSEA</sequence>